<comment type="caution">
    <text evidence="1">The sequence shown here is derived from an EMBL/GenBank/DDBJ whole genome shotgun (WGS) entry which is preliminary data.</text>
</comment>
<reference evidence="1 2" key="1">
    <citation type="submission" date="2018-08" db="EMBL/GenBank/DDBJ databases">
        <title>Form III RuBisCO-mediated autotrophy in Thermodesulfobium bacteria.</title>
        <authorList>
            <person name="Toshchakov S.V."/>
            <person name="Kublanov I.V."/>
            <person name="Frolov E."/>
            <person name="Bonch-Osmolovskaya E.A."/>
            <person name="Tourova T.P."/>
            <person name="Chernych N.A."/>
            <person name="Lebedinsky A.V."/>
        </authorList>
    </citation>
    <scope>NUCLEOTIDE SEQUENCE [LARGE SCALE GENOMIC DNA]</scope>
    <source>
        <strain evidence="1 2">SR</strain>
    </source>
</reference>
<protein>
    <submittedName>
        <fullName evidence="1">Uncharacterized protein</fullName>
    </submittedName>
</protein>
<dbReference type="AlphaFoldDB" id="A0A3D8P2X8"/>
<dbReference type="OrthoDB" id="1716879at2"/>
<name>A0A3D8P2X8_9THEO</name>
<gene>
    <name evidence="1" type="ORF">DXX99_10920</name>
</gene>
<accession>A0A3D8P2X8</accession>
<dbReference type="EMBL" id="QSLN01000041">
    <property type="protein sequence ID" value="RDV80411.1"/>
    <property type="molecule type" value="Genomic_DNA"/>
</dbReference>
<sequence length="126" mass="14259">MSQVLSVPIADLLPPGVRARLEGMARPPVAVTRHALERFSDWRRGAGVEAPDPEAAGAFLRGAALKGRFVRRLPGGAWEVEHQGLYLAVKREGRTLVVLTFNGDRAWRHWCRKQRRKERGRARWTI</sequence>
<keyword evidence="2" id="KW-1185">Reference proteome</keyword>
<organism evidence="1 2">
    <name type="scientific">Ammonifex thiophilus</name>
    <dbReference type="NCBI Taxonomy" id="444093"/>
    <lineage>
        <taxon>Bacteria</taxon>
        <taxon>Bacillati</taxon>
        <taxon>Bacillota</taxon>
        <taxon>Clostridia</taxon>
        <taxon>Thermoanaerobacterales</taxon>
        <taxon>Thermoanaerobacteraceae</taxon>
        <taxon>Ammonifex</taxon>
    </lineage>
</organism>
<evidence type="ECO:0000313" key="2">
    <source>
        <dbReference type="Proteomes" id="UP000256329"/>
    </source>
</evidence>
<evidence type="ECO:0000313" key="1">
    <source>
        <dbReference type="EMBL" id="RDV80411.1"/>
    </source>
</evidence>
<dbReference type="Proteomes" id="UP000256329">
    <property type="component" value="Unassembled WGS sequence"/>
</dbReference>
<dbReference type="RefSeq" id="WP_115793500.1">
    <property type="nucleotide sequence ID" value="NZ_QSLN01000041.1"/>
</dbReference>
<proteinExistence type="predicted"/>